<gene>
    <name evidence="4" type="ORF">PGTUg99_022975</name>
</gene>
<protein>
    <recommendedName>
        <fullName evidence="3">SWIM-type domain-containing protein</fullName>
    </recommendedName>
</protein>
<dbReference type="PANTHER" id="PTHR48159">
    <property type="entry name" value="MULE DOMAIN-CONTAINING PROTEIN"/>
    <property type="match status" value="1"/>
</dbReference>
<dbReference type="EMBL" id="VDEP01000137">
    <property type="protein sequence ID" value="KAA1129280.1"/>
    <property type="molecule type" value="Genomic_DNA"/>
</dbReference>
<dbReference type="AlphaFoldDB" id="A0A5B0RTS9"/>
<dbReference type="InterPro" id="IPR007527">
    <property type="entry name" value="Znf_SWIM"/>
</dbReference>
<comment type="caution">
    <text evidence="4">The sequence shown here is derived from an EMBL/GenBank/DDBJ whole genome shotgun (WGS) entry which is preliminary data.</text>
</comment>
<reference evidence="4 5" key="1">
    <citation type="submission" date="2019-05" db="EMBL/GenBank/DDBJ databases">
        <title>Emergence of the Ug99 lineage of the wheat stem rust pathogen through somatic hybridization.</title>
        <authorList>
            <person name="Li F."/>
            <person name="Upadhyaya N.M."/>
            <person name="Sperschneider J."/>
            <person name="Matny O."/>
            <person name="Nguyen-Phuc H."/>
            <person name="Mago R."/>
            <person name="Raley C."/>
            <person name="Miller M.E."/>
            <person name="Silverstein K.A.T."/>
            <person name="Henningsen E."/>
            <person name="Hirsch C.D."/>
            <person name="Visser B."/>
            <person name="Pretorius Z.A."/>
            <person name="Steffenson B.J."/>
            <person name="Schwessinger B."/>
            <person name="Dodds P.N."/>
            <person name="Figueroa M."/>
        </authorList>
    </citation>
    <scope>NUCLEOTIDE SEQUENCE [LARGE SCALE GENOMIC DNA]</scope>
    <source>
        <strain evidence="4 5">Ug99</strain>
    </source>
</reference>
<feature type="region of interest" description="Disordered" evidence="2">
    <location>
        <begin position="88"/>
        <end position="111"/>
    </location>
</feature>
<evidence type="ECO:0000256" key="2">
    <source>
        <dbReference type="SAM" id="MobiDB-lite"/>
    </source>
</evidence>
<accession>A0A5B0RTS9</accession>
<dbReference type="PROSITE" id="PS50966">
    <property type="entry name" value="ZF_SWIM"/>
    <property type="match status" value="1"/>
</dbReference>
<evidence type="ECO:0000313" key="5">
    <source>
        <dbReference type="Proteomes" id="UP000325313"/>
    </source>
</evidence>
<keyword evidence="1" id="KW-0862">Zinc</keyword>
<proteinExistence type="predicted"/>
<name>A0A5B0RTS9_PUCGR</name>
<feature type="domain" description="SWIM-type" evidence="3">
    <location>
        <begin position="573"/>
        <end position="611"/>
    </location>
</feature>
<evidence type="ECO:0000313" key="4">
    <source>
        <dbReference type="EMBL" id="KAA1129280.1"/>
    </source>
</evidence>
<organism evidence="4 5">
    <name type="scientific">Puccinia graminis f. sp. tritici</name>
    <dbReference type="NCBI Taxonomy" id="56615"/>
    <lineage>
        <taxon>Eukaryota</taxon>
        <taxon>Fungi</taxon>
        <taxon>Dikarya</taxon>
        <taxon>Basidiomycota</taxon>
        <taxon>Pucciniomycotina</taxon>
        <taxon>Pucciniomycetes</taxon>
        <taxon>Pucciniales</taxon>
        <taxon>Pucciniaceae</taxon>
        <taxon>Puccinia</taxon>
    </lineage>
</organism>
<keyword evidence="1" id="KW-0479">Metal-binding</keyword>
<keyword evidence="1" id="KW-0863">Zinc-finger</keyword>
<evidence type="ECO:0000259" key="3">
    <source>
        <dbReference type="PROSITE" id="PS50966"/>
    </source>
</evidence>
<sequence>MKRPASQLYQPSYPLVNDIYEIVPLPFTEVIPVKPNQKADPNSLRMIRRVHGCAPSFPEPIHCFTIPGRTLSDAEAFVTAMQATVYWSSSRSRRHTPHQTPPSGKTGRPAEHHFRLEYKCPRSGIHEATPNSRKKKTLSRKCGCKSRFTIFHHIWTDTLRVEWDWRHNHNPYSAEEVQQNRCPKMVEKWLTDRVISGLNWKSILQLMRSTEILQMDSDTVTPEAGIVKYDHVRHLIRTRMGVLAKRDSNAFESIRLWEDNLRQQLWNTFLPNSSNSSDFLFAFQSTWQKQQLINHGRGMIMIDSTHNSVDNGILLGGRTFSLYTVVIRDPVVGKGLPVCWAFTASEASRTTGIVPRAVMSDCALAIKKGITAAFSDLGSQAPKVYWCLFHVLRAYMKKAKQHLHGRANKACDDFRSVLYDERFLELRLEEFYNKWTPVSPTYVTYVRSQWHTNIVNWAMAYRLTPHQGIHTNNYTEAWHRILKTHFINTGERRQIDEVVQVLTDEVHTLYLMSHLQVAKGLKFQRTNKFQSFAKAKADGYNPTIMALLGINVGKFVNDVRLLFIILACLDSDSDASVLAGKRGKITNCTCEYFIRYGSACKHMYYLAQTYSLLVVETPLGLQELPAVAPAAPDITDWVLDETAIRREIDPLDSANNVTVVEVALSGHKRQRIADVAGAQFEVAADDSQKEGDNEEPLMTEEDIQQLLASRSIPMNDRGMTASTDAEVLESMTDQEVARHLANLTASVVAGMKAAIDILKFSVAGQCPKAPKPASAQFPGIAVVQVLPYNEINRLISRLQDEGFKAVSQAHGLLTHKLHKLDFLAGTTVVEVEILRRDCWDVLGMLTNT</sequence>
<dbReference type="PANTHER" id="PTHR48159:SF1">
    <property type="entry name" value="MEMBRANE-ASSOCIATED GIANT PROTEIN ANTIGEN, PUTATIVE-RELATED"/>
    <property type="match status" value="1"/>
</dbReference>
<dbReference type="Proteomes" id="UP000325313">
    <property type="component" value="Unassembled WGS sequence"/>
</dbReference>
<dbReference type="GO" id="GO:0008270">
    <property type="term" value="F:zinc ion binding"/>
    <property type="evidence" value="ECO:0007669"/>
    <property type="project" value="UniProtKB-KW"/>
</dbReference>
<evidence type="ECO:0000256" key="1">
    <source>
        <dbReference type="PROSITE-ProRule" id="PRU00325"/>
    </source>
</evidence>